<feature type="domain" description="Xylose isomerase-like TIM barrel" evidence="2">
    <location>
        <begin position="127"/>
        <end position="301"/>
    </location>
</feature>
<name>A0A975D2A0_9SPHN</name>
<organism evidence="3 4">
    <name type="scientific">Rhizorhabdus wittichii</name>
    <dbReference type="NCBI Taxonomy" id="160791"/>
    <lineage>
        <taxon>Bacteria</taxon>
        <taxon>Pseudomonadati</taxon>
        <taxon>Pseudomonadota</taxon>
        <taxon>Alphaproteobacteria</taxon>
        <taxon>Sphingomonadales</taxon>
        <taxon>Sphingomonadaceae</taxon>
        <taxon>Rhizorhabdus</taxon>
    </lineage>
</organism>
<dbReference type="Proteomes" id="UP000664914">
    <property type="component" value="Chromosome"/>
</dbReference>
<keyword evidence="3" id="KW-0413">Isomerase</keyword>
<dbReference type="GO" id="GO:0016853">
    <property type="term" value="F:isomerase activity"/>
    <property type="evidence" value="ECO:0007669"/>
    <property type="project" value="UniProtKB-KW"/>
</dbReference>
<evidence type="ECO:0000259" key="2">
    <source>
        <dbReference type="Pfam" id="PF01261"/>
    </source>
</evidence>
<dbReference type="AlphaFoldDB" id="A0A975D2A0"/>
<dbReference type="Pfam" id="PF01261">
    <property type="entry name" value="AP_endonuc_2"/>
    <property type="match status" value="1"/>
</dbReference>
<reference evidence="3" key="2">
    <citation type="submission" date="2021-04" db="EMBL/GenBank/DDBJ databases">
        <title>Isolation and genomic analysis of the ibuprofen-degrading bacterium Sphingomonas strain MPO218.</title>
        <authorList>
            <person name="Aulestia M."/>
            <person name="Flores A."/>
            <person name="Mangas E.L."/>
            <person name="Perez-Pulido A.J."/>
            <person name="Santero E."/>
            <person name="Camacho E.M."/>
        </authorList>
    </citation>
    <scope>NUCLEOTIDE SEQUENCE</scope>
    <source>
        <strain evidence="3">MPO218</strain>
    </source>
</reference>
<dbReference type="EMBL" id="CP059319">
    <property type="protein sequence ID" value="QTH21319.1"/>
    <property type="molecule type" value="Genomic_DNA"/>
</dbReference>
<reference evidence="3" key="1">
    <citation type="submission" date="2020-07" db="EMBL/GenBank/DDBJ databases">
        <authorList>
            <person name="Camacho E."/>
        </authorList>
    </citation>
    <scope>NUCLEOTIDE SEQUENCE</scope>
    <source>
        <strain evidence="3">MPO218</strain>
    </source>
</reference>
<evidence type="ECO:0000313" key="3">
    <source>
        <dbReference type="EMBL" id="QTH21319.1"/>
    </source>
</evidence>
<proteinExistence type="predicted"/>
<evidence type="ECO:0000313" key="4">
    <source>
        <dbReference type="Proteomes" id="UP000664914"/>
    </source>
</evidence>
<dbReference type="InterPro" id="IPR013022">
    <property type="entry name" value="Xyl_isomerase-like_TIM-brl"/>
</dbReference>
<evidence type="ECO:0000256" key="1">
    <source>
        <dbReference type="SAM" id="SignalP"/>
    </source>
</evidence>
<dbReference type="PROSITE" id="PS51318">
    <property type="entry name" value="TAT"/>
    <property type="match status" value="1"/>
</dbReference>
<keyword evidence="1" id="KW-0732">Signal</keyword>
<accession>A0A975D2A0</accession>
<feature type="chain" id="PRO_5036710696" evidence="1">
    <location>
        <begin position="25"/>
        <end position="304"/>
    </location>
</feature>
<dbReference type="Gene3D" id="3.20.20.150">
    <property type="entry name" value="Divalent-metal-dependent TIM barrel enzymes"/>
    <property type="match status" value="1"/>
</dbReference>
<dbReference type="RefSeq" id="WP_208632644.1">
    <property type="nucleotide sequence ID" value="NZ_CP059319.1"/>
</dbReference>
<dbReference type="InterPro" id="IPR036237">
    <property type="entry name" value="Xyl_isomerase-like_sf"/>
</dbReference>
<dbReference type="InterPro" id="IPR006311">
    <property type="entry name" value="TAT_signal"/>
</dbReference>
<dbReference type="InterPro" id="IPR050312">
    <property type="entry name" value="IolE/XylAMocC-like"/>
</dbReference>
<gene>
    <name evidence="3" type="ORF">HRJ34_23860</name>
</gene>
<sequence>MNRRELLQLSAVSLAGLAAAPALARARKPRRWGVQAGTILKTLEADFEGTLRAVAAMGYKEIGTTGSFGRDPHYVRAQLDRFGLTSPNNHVAPKATYDSFQKWVRREVSTEANRAVYANSFSFDHVHATFEDGIRTSKILGQKYVMWAILLPNQIADRPTIDKHIKLFNELGDMCAREGLTFAFHNHDREFAKIGNDVILDLFLDNTDPDKVKFELDFYWATKAGADPLAYLKRYAGRTKLCHIKDITATGDFAAVGSGTLDVPALIKASDDAGIEHFLVEIDRSDDPMGAIRSSIQYLRKTIG</sequence>
<dbReference type="PANTHER" id="PTHR12110">
    <property type="entry name" value="HYDROXYPYRUVATE ISOMERASE"/>
    <property type="match status" value="1"/>
</dbReference>
<feature type="signal peptide" evidence="1">
    <location>
        <begin position="1"/>
        <end position="24"/>
    </location>
</feature>
<dbReference type="SUPFAM" id="SSF51658">
    <property type="entry name" value="Xylose isomerase-like"/>
    <property type="match status" value="1"/>
</dbReference>
<dbReference type="PANTHER" id="PTHR12110:SF41">
    <property type="entry name" value="INOSOSE DEHYDRATASE"/>
    <property type="match status" value="1"/>
</dbReference>
<protein>
    <submittedName>
        <fullName evidence="3">Sugar phosphate isomerase/epimerase</fullName>
    </submittedName>
</protein>